<accession>A0A0V1GDV5</accession>
<dbReference type="Proteomes" id="UP000054826">
    <property type="component" value="Unassembled WGS sequence"/>
</dbReference>
<dbReference type="AlphaFoldDB" id="A0A0V1GDV5"/>
<feature type="compositionally biased region" description="Polar residues" evidence="1">
    <location>
        <begin position="24"/>
        <end position="33"/>
    </location>
</feature>
<feature type="region of interest" description="Disordered" evidence="1">
    <location>
        <begin position="24"/>
        <end position="45"/>
    </location>
</feature>
<reference evidence="2 3" key="1">
    <citation type="submission" date="2015-01" db="EMBL/GenBank/DDBJ databases">
        <title>Evolution of Trichinella species and genotypes.</title>
        <authorList>
            <person name="Korhonen P.K."/>
            <person name="Edoardo P."/>
            <person name="Giuseppe L.R."/>
            <person name="Gasser R.B."/>
        </authorList>
    </citation>
    <scope>NUCLEOTIDE SEQUENCE [LARGE SCALE GENOMIC DNA]</scope>
    <source>
        <strain evidence="2">ISS176</strain>
    </source>
</reference>
<gene>
    <name evidence="2" type="ORF">T4C_12919</name>
</gene>
<evidence type="ECO:0000313" key="3">
    <source>
        <dbReference type="Proteomes" id="UP000054826"/>
    </source>
</evidence>
<protein>
    <submittedName>
        <fullName evidence="2">Uncharacterized protein</fullName>
    </submittedName>
</protein>
<proteinExistence type="predicted"/>
<evidence type="ECO:0000256" key="1">
    <source>
        <dbReference type="SAM" id="MobiDB-lite"/>
    </source>
</evidence>
<dbReference type="EMBL" id="JYDV01003428">
    <property type="protein sequence ID" value="KRY96442.1"/>
    <property type="molecule type" value="Genomic_DNA"/>
</dbReference>
<evidence type="ECO:0000313" key="2">
    <source>
        <dbReference type="EMBL" id="KRY96442.1"/>
    </source>
</evidence>
<name>A0A0V1GDV5_TRIPS</name>
<feature type="compositionally biased region" description="Basic and acidic residues" evidence="1">
    <location>
        <begin position="35"/>
        <end position="45"/>
    </location>
</feature>
<comment type="caution">
    <text evidence="2">The sequence shown here is derived from an EMBL/GenBank/DDBJ whole genome shotgun (WGS) entry which is preliminary data.</text>
</comment>
<organism evidence="2 3">
    <name type="scientific">Trichinella pseudospiralis</name>
    <name type="common">Parasitic roundworm</name>
    <dbReference type="NCBI Taxonomy" id="6337"/>
    <lineage>
        <taxon>Eukaryota</taxon>
        <taxon>Metazoa</taxon>
        <taxon>Ecdysozoa</taxon>
        <taxon>Nematoda</taxon>
        <taxon>Enoplea</taxon>
        <taxon>Dorylaimia</taxon>
        <taxon>Trichinellida</taxon>
        <taxon>Trichinellidae</taxon>
        <taxon>Trichinella</taxon>
    </lineage>
</organism>
<sequence length="45" mass="5029">MSIGTANTLQLIWCSAPIVNTLGSEQQQRSNSGRKPREYLQHCNP</sequence>